<evidence type="ECO:0000313" key="7">
    <source>
        <dbReference type="EMBL" id="OZI71663.1"/>
    </source>
</evidence>
<dbReference type="SUPFAM" id="SSF52540">
    <property type="entry name" value="P-loop containing nucleoside triphosphate hydrolases"/>
    <property type="match status" value="2"/>
</dbReference>
<name>A0A261VET4_9BORD</name>
<keyword evidence="8" id="KW-1185">Reference proteome</keyword>
<dbReference type="RefSeq" id="WP_094815574.1">
    <property type="nucleotide sequence ID" value="NZ_NEVU01000003.1"/>
</dbReference>
<dbReference type="InterPro" id="IPR050319">
    <property type="entry name" value="ABC_transp_ATP-bind"/>
</dbReference>
<evidence type="ECO:0000256" key="2">
    <source>
        <dbReference type="ARBA" id="ARBA00022448"/>
    </source>
</evidence>
<organism evidence="7 8">
    <name type="scientific">Bordetella genomosp. 12</name>
    <dbReference type="NCBI Taxonomy" id="463035"/>
    <lineage>
        <taxon>Bacteria</taxon>
        <taxon>Pseudomonadati</taxon>
        <taxon>Pseudomonadota</taxon>
        <taxon>Betaproteobacteria</taxon>
        <taxon>Burkholderiales</taxon>
        <taxon>Alcaligenaceae</taxon>
        <taxon>Bordetella</taxon>
    </lineage>
</organism>
<dbReference type="Pfam" id="PF00005">
    <property type="entry name" value="ABC_tran"/>
    <property type="match status" value="2"/>
</dbReference>
<evidence type="ECO:0000256" key="3">
    <source>
        <dbReference type="ARBA" id="ARBA00022475"/>
    </source>
</evidence>
<dbReference type="Gene3D" id="3.40.50.300">
    <property type="entry name" value="P-loop containing nucleotide triphosphate hydrolases"/>
    <property type="match status" value="2"/>
</dbReference>
<feature type="domain" description="ABC transporter" evidence="6">
    <location>
        <begin position="314"/>
        <end position="554"/>
    </location>
</feature>
<dbReference type="CDD" id="cd03257">
    <property type="entry name" value="ABC_NikE_OppD_transporters"/>
    <property type="match status" value="2"/>
</dbReference>
<feature type="domain" description="ABC transporter" evidence="6">
    <location>
        <begin position="15"/>
        <end position="261"/>
    </location>
</feature>
<comment type="similarity">
    <text evidence="1">Belongs to the ABC transporter superfamily.</text>
</comment>
<dbReference type="NCBIfam" id="NF008453">
    <property type="entry name" value="PRK11308.1"/>
    <property type="match status" value="2"/>
</dbReference>
<dbReference type="FunFam" id="3.40.50.300:FF:000016">
    <property type="entry name" value="Oligopeptide ABC transporter ATP-binding component"/>
    <property type="match status" value="2"/>
</dbReference>
<comment type="caution">
    <text evidence="7">The sequence shown here is derived from an EMBL/GenBank/DDBJ whole genome shotgun (WGS) entry which is preliminary data.</text>
</comment>
<dbReference type="EMBL" id="NEVU01000003">
    <property type="protein sequence ID" value="OZI71663.1"/>
    <property type="molecule type" value="Genomic_DNA"/>
</dbReference>
<gene>
    <name evidence="7" type="ORF">CAL22_17845</name>
</gene>
<dbReference type="NCBIfam" id="NF007739">
    <property type="entry name" value="PRK10419.1"/>
    <property type="match status" value="2"/>
</dbReference>
<dbReference type="InterPro" id="IPR003593">
    <property type="entry name" value="AAA+_ATPase"/>
</dbReference>
<evidence type="ECO:0000313" key="8">
    <source>
        <dbReference type="Proteomes" id="UP000216429"/>
    </source>
</evidence>
<protein>
    <submittedName>
        <fullName evidence="7">Glutathione ABC transporter ATP-binding protein GsiA</fullName>
    </submittedName>
</protein>
<dbReference type="PROSITE" id="PS50893">
    <property type="entry name" value="ABC_TRANSPORTER_2"/>
    <property type="match status" value="2"/>
</dbReference>
<dbReference type="PROSITE" id="PS00211">
    <property type="entry name" value="ABC_TRANSPORTER_1"/>
    <property type="match status" value="2"/>
</dbReference>
<proteinExistence type="inferred from homology"/>
<keyword evidence="3" id="KW-0472">Membrane</keyword>
<dbReference type="InterPro" id="IPR027417">
    <property type="entry name" value="P-loop_NTPase"/>
</dbReference>
<keyword evidence="4" id="KW-0547">Nucleotide-binding</keyword>
<dbReference type="GO" id="GO:0016887">
    <property type="term" value="F:ATP hydrolysis activity"/>
    <property type="evidence" value="ECO:0007669"/>
    <property type="project" value="InterPro"/>
</dbReference>
<evidence type="ECO:0000259" key="6">
    <source>
        <dbReference type="PROSITE" id="PS50893"/>
    </source>
</evidence>
<dbReference type="PANTHER" id="PTHR43776">
    <property type="entry name" value="TRANSPORT ATP-BINDING PROTEIN"/>
    <property type="match status" value="1"/>
</dbReference>
<dbReference type="AlphaFoldDB" id="A0A261VET4"/>
<dbReference type="GO" id="GO:0005524">
    <property type="term" value="F:ATP binding"/>
    <property type="evidence" value="ECO:0007669"/>
    <property type="project" value="UniProtKB-KW"/>
</dbReference>
<evidence type="ECO:0000256" key="4">
    <source>
        <dbReference type="ARBA" id="ARBA00022741"/>
    </source>
</evidence>
<dbReference type="PANTHER" id="PTHR43776:SF7">
    <property type="entry name" value="D,D-DIPEPTIDE TRANSPORT ATP-BINDING PROTEIN DDPF-RELATED"/>
    <property type="match status" value="1"/>
</dbReference>
<evidence type="ECO:0000256" key="1">
    <source>
        <dbReference type="ARBA" id="ARBA00005417"/>
    </source>
</evidence>
<keyword evidence="2" id="KW-0813">Transport</keyword>
<dbReference type="InterPro" id="IPR017871">
    <property type="entry name" value="ABC_transporter-like_CS"/>
</dbReference>
<dbReference type="OrthoDB" id="9802772at2"/>
<accession>A0A261VET4</accession>
<dbReference type="InterPro" id="IPR003439">
    <property type="entry name" value="ABC_transporter-like_ATP-bd"/>
</dbReference>
<dbReference type="Proteomes" id="UP000216429">
    <property type="component" value="Unassembled WGS sequence"/>
</dbReference>
<dbReference type="SMART" id="SM00382">
    <property type="entry name" value="AAA"/>
    <property type="match status" value="2"/>
</dbReference>
<sequence length="570" mass="62009">MSAPIPAARATAPVLDVAHLTIAFPGVQPVRDLSFELHAGETLAIVGESGSGKSLTALAAMGLLPPSARVAGGSIRFNGQDISSLDERQLTDLRGNRLAMIFQEPMTSLNPVMSIGAQIAEAIQRHERLPHAHAWARAVAALDQVRIPHAATRAHDYPHQLSGGQRQRVMIAMAIALRPKLLIADEPTTALDATVQAQVLALIDQLRRELNMAVLLITHDLSVVARWSDRTLVMHQGVKLEAFATADLGLPLRHPYTQGLMQASVRLERGVHYSTSSLAEIKAVKRDDGGQDFRIKPPVSALPGPRPAGATELVRIDNLSVDYASAGKRALDRVSLSIATGETLGIVGESGSGKSTLSKALMQLVPFSGEILFEGQDLARLSASQLRQQRRRMQMIFQDPFGSLNPRKCVSQILETPLLVHGYKDRHERRRLVSDTLDHVGLPQSALARYPHEFSGGQRQRIGIARALILRPSLVICDEPVSALDVSIQAQILNLLVDLKRELGLSYLFISHDLAVVQYISDRVAVMKDARIVEQADHRQIWTAPQTDYTRSLIAAASGAWVPDGARQAA</sequence>
<keyword evidence="5 7" id="KW-0067">ATP-binding</keyword>
<reference evidence="8" key="1">
    <citation type="submission" date="2017-05" db="EMBL/GenBank/DDBJ databases">
        <title>Complete and WGS of Bordetella genogroups.</title>
        <authorList>
            <person name="Spilker T."/>
            <person name="Lipuma J."/>
        </authorList>
    </citation>
    <scope>NUCLEOTIDE SEQUENCE [LARGE SCALE GENOMIC DNA]</scope>
    <source>
        <strain evidence="8">AU6712</strain>
    </source>
</reference>
<dbReference type="GO" id="GO:0055085">
    <property type="term" value="P:transmembrane transport"/>
    <property type="evidence" value="ECO:0007669"/>
    <property type="project" value="UniProtKB-ARBA"/>
</dbReference>
<evidence type="ECO:0000256" key="5">
    <source>
        <dbReference type="ARBA" id="ARBA00022840"/>
    </source>
</evidence>
<keyword evidence="3" id="KW-1003">Cell membrane</keyword>